<dbReference type="SMART" id="SM00387">
    <property type="entry name" value="HATPase_c"/>
    <property type="match status" value="1"/>
</dbReference>
<dbReference type="SUPFAM" id="SSF55874">
    <property type="entry name" value="ATPase domain of HSP90 chaperone/DNA topoisomerase II/histidine kinase"/>
    <property type="match status" value="1"/>
</dbReference>
<evidence type="ECO:0000256" key="5">
    <source>
        <dbReference type="ARBA" id="ARBA00022679"/>
    </source>
</evidence>
<dbReference type="Gene3D" id="1.10.287.130">
    <property type="match status" value="1"/>
</dbReference>
<keyword evidence="10 11" id="KW-0472">Membrane</keyword>
<keyword evidence="5" id="KW-0808">Transferase</keyword>
<dbReference type="InterPro" id="IPR003594">
    <property type="entry name" value="HATPase_dom"/>
</dbReference>
<keyword evidence="9" id="KW-0902">Two-component regulatory system</keyword>
<dbReference type="InterPro" id="IPR003660">
    <property type="entry name" value="HAMP_dom"/>
</dbReference>
<keyword evidence="7" id="KW-0418">Kinase</keyword>
<sequence length="460" mass="49533">MTALQSRWKAALAAVFGGAGMTAIIARRMVAVVLLFAALDIAFVLVTYTTDREGLGQHLLTLQADEIAEAVVLDHGRMQLDRAKLYREPIGAAELAFAVYDRQGREVAVDGPWDMARVLTPPITAVTSETRREDHATGFVLSGVRKDAVGSEPVWVSLMVRGEGLRPFWPVIANEIVQHVGVPLLPLVVLLLALNVTLVYRAVNPLTVAAREADALNPRRIEGRLTMPRSPTEAQRLVGAVNRALDRIENAIRTLREFTGDAAHELRTPLTVMSMAVDELPPSPAKTKLQTDVAVMTRSVGQMLDMASADAILIPAGATADLSAIAAQVVSHITPLALRDHRHIRFIDQHPAPVEGHSEAIGRALRNLIENALKHTPDNTAVDVIAGPGPVLAVRDHGPGIPPEKRMLVAKRFWRGDRSRNEGSGLGLAIASRIAEAHGGSITIEDAEDGGALIQLRLGH</sequence>
<evidence type="ECO:0000259" key="12">
    <source>
        <dbReference type="PROSITE" id="PS50109"/>
    </source>
</evidence>
<organism evidence="14 15">
    <name type="scientific">Rhizomicrobium electricum</name>
    <dbReference type="NCBI Taxonomy" id="480070"/>
    <lineage>
        <taxon>Bacteria</taxon>
        <taxon>Pseudomonadati</taxon>
        <taxon>Pseudomonadota</taxon>
        <taxon>Alphaproteobacteria</taxon>
        <taxon>Micropepsales</taxon>
        <taxon>Micropepsaceae</taxon>
        <taxon>Rhizomicrobium</taxon>
    </lineage>
</organism>
<name>A0ABP3QFY9_9PROT</name>
<dbReference type="Proteomes" id="UP001499951">
    <property type="component" value="Unassembled WGS sequence"/>
</dbReference>
<gene>
    <name evidence="14" type="ORF">GCM10008942_38510</name>
</gene>
<dbReference type="Pfam" id="PF00512">
    <property type="entry name" value="HisKA"/>
    <property type="match status" value="1"/>
</dbReference>
<dbReference type="PANTHER" id="PTHR45436:SF15">
    <property type="entry name" value="SENSOR HISTIDINE KINASE CUSS"/>
    <property type="match status" value="1"/>
</dbReference>
<dbReference type="InterPro" id="IPR005467">
    <property type="entry name" value="His_kinase_dom"/>
</dbReference>
<dbReference type="InterPro" id="IPR050428">
    <property type="entry name" value="TCS_sensor_his_kinase"/>
</dbReference>
<evidence type="ECO:0000256" key="9">
    <source>
        <dbReference type="ARBA" id="ARBA00023012"/>
    </source>
</evidence>
<dbReference type="Pfam" id="PF02518">
    <property type="entry name" value="HATPase_c"/>
    <property type="match status" value="1"/>
</dbReference>
<feature type="domain" description="HAMP" evidence="13">
    <location>
        <begin position="200"/>
        <end position="253"/>
    </location>
</feature>
<dbReference type="PRINTS" id="PR00344">
    <property type="entry name" value="BCTRLSENSOR"/>
</dbReference>
<dbReference type="RefSeq" id="WP_166937326.1">
    <property type="nucleotide sequence ID" value="NZ_BAAADD010000012.1"/>
</dbReference>
<dbReference type="SMART" id="SM00388">
    <property type="entry name" value="HisKA"/>
    <property type="match status" value="1"/>
</dbReference>
<keyword evidence="4" id="KW-0597">Phosphoprotein</keyword>
<dbReference type="InterPro" id="IPR036890">
    <property type="entry name" value="HATPase_C_sf"/>
</dbReference>
<protein>
    <recommendedName>
        <fullName evidence="3">histidine kinase</fullName>
        <ecNumber evidence="3">2.7.13.3</ecNumber>
    </recommendedName>
</protein>
<dbReference type="CDD" id="cd00082">
    <property type="entry name" value="HisKA"/>
    <property type="match status" value="1"/>
</dbReference>
<dbReference type="PANTHER" id="PTHR45436">
    <property type="entry name" value="SENSOR HISTIDINE KINASE YKOH"/>
    <property type="match status" value="1"/>
</dbReference>
<dbReference type="EC" id="2.7.13.3" evidence="3"/>
<evidence type="ECO:0000256" key="1">
    <source>
        <dbReference type="ARBA" id="ARBA00000085"/>
    </source>
</evidence>
<evidence type="ECO:0000256" key="11">
    <source>
        <dbReference type="SAM" id="Phobius"/>
    </source>
</evidence>
<evidence type="ECO:0000256" key="8">
    <source>
        <dbReference type="ARBA" id="ARBA00022989"/>
    </source>
</evidence>
<keyword evidence="15" id="KW-1185">Reference proteome</keyword>
<evidence type="ECO:0000256" key="6">
    <source>
        <dbReference type="ARBA" id="ARBA00022692"/>
    </source>
</evidence>
<keyword evidence="8 11" id="KW-1133">Transmembrane helix</keyword>
<evidence type="ECO:0000256" key="4">
    <source>
        <dbReference type="ARBA" id="ARBA00022553"/>
    </source>
</evidence>
<keyword evidence="6 11" id="KW-0812">Transmembrane</keyword>
<evidence type="ECO:0000313" key="15">
    <source>
        <dbReference type="Proteomes" id="UP001499951"/>
    </source>
</evidence>
<dbReference type="PROSITE" id="PS50109">
    <property type="entry name" value="HIS_KIN"/>
    <property type="match status" value="1"/>
</dbReference>
<dbReference type="Gene3D" id="3.30.565.10">
    <property type="entry name" value="Histidine kinase-like ATPase, C-terminal domain"/>
    <property type="match status" value="1"/>
</dbReference>
<comment type="catalytic activity">
    <reaction evidence="1">
        <text>ATP + protein L-histidine = ADP + protein N-phospho-L-histidine.</text>
        <dbReference type="EC" id="2.7.13.3"/>
    </reaction>
</comment>
<comment type="subcellular location">
    <subcellularLocation>
        <location evidence="2">Membrane</location>
        <topology evidence="2">Multi-pass membrane protein</topology>
    </subcellularLocation>
</comment>
<evidence type="ECO:0000256" key="3">
    <source>
        <dbReference type="ARBA" id="ARBA00012438"/>
    </source>
</evidence>
<dbReference type="InterPro" id="IPR004358">
    <property type="entry name" value="Sig_transdc_His_kin-like_C"/>
</dbReference>
<dbReference type="CDD" id="cd00075">
    <property type="entry name" value="HATPase"/>
    <property type="match status" value="1"/>
</dbReference>
<evidence type="ECO:0000256" key="2">
    <source>
        <dbReference type="ARBA" id="ARBA00004141"/>
    </source>
</evidence>
<feature type="domain" description="Histidine kinase" evidence="12">
    <location>
        <begin position="261"/>
        <end position="460"/>
    </location>
</feature>
<evidence type="ECO:0000256" key="10">
    <source>
        <dbReference type="ARBA" id="ARBA00023136"/>
    </source>
</evidence>
<feature type="transmembrane region" description="Helical" evidence="11">
    <location>
        <begin position="32"/>
        <end position="50"/>
    </location>
</feature>
<evidence type="ECO:0000259" key="13">
    <source>
        <dbReference type="PROSITE" id="PS50885"/>
    </source>
</evidence>
<reference evidence="15" key="1">
    <citation type="journal article" date="2019" name="Int. J. Syst. Evol. Microbiol.">
        <title>The Global Catalogue of Microorganisms (GCM) 10K type strain sequencing project: providing services to taxonomists for standard genome sequencing and annotation.</title>
        <authorList>
            <consortium name="The Broad Institute Genomics Platform"/>
            <consortium name="The Broad Institute Genome Sequencing Center for Infectious Disease"/>
            <person name="Wu L."/>
            <person name="Ma J."/>
        </authorList>
    </citation>
    <scope>NUCLEOTIDE SEQUENCE [LARGE SCALE GENOMIC DNA]</scope>
    <source>
        <strain evidence="15">JCM 15089</strain>
    </source>
</reference>
<dbReference type="PROSITE" id="PS50885">
    <property type="entry name" value="HAMP"/>
    <property type="match status" value="1"/>
</dbReference>
<evidence type="ECO:0000313" key="14">
    <source>
        <dbReference type="EMBL" id="GAA0585837.1"/>
    </source>
</evidence>
<accession>A0ABP3QFY9</accession>
<dbReference type="SUPFAM" id="SSF47384">
    <property type="entry name" value="Homodimeric domain of signal transducing histidine kinase"/>
    <property type="match status" value="1"/>
</dbReference>
<dbReference type="InterPro" id="IPR003661">
    <property type="entry name" value="HisK_dim/P_dom"/>
</dbReference>
<dbReference type="InterPro" id="IPR036097">
    <property type="entry name" value="HisK_dim/P_sf"/>
</dbReference>
<comment type="caution">
    <text evidence="14">The sequence shown here is derived from an EMBL/GenBank/DDBJ whole genome shotgun (WGS) entry which is preliminary data.</text>
</comment>
<proteinExistence type="predicted"/>
<dbReference type="EMBL" id="BAAADD010000012">
    <property type="protein sequence ID" value="GAA0585837.1"/>
    <property type="molecule type" value="Genomic_DNA"/>
</dbReference>
<evidence type="ECO:0000256" key="7">
    <source>
        <dbReference type="ARBA" id="ARBA00022777"/>
    </source>
</evidence>